<comment type="caution">
    <text evidence="2">The sequence shown here is derived from an EMBL/GenBank/DDBJ whole genome shotgun (WGS) entry which is preliminary data.</text>
</comment>
<name>A0A150H5S9_9MICO</name>
<dbReference type="AlphaFoldDB" id="A0A150H5S9"/>
<sequence length="420" mass="45776">MGYQKKDSKPLLTISKSALFLTITAFTFSPLALVTPVIGAPEPVATNSSDQQAESTAIEFDHPISARDAFEIAKNNDFEVQSVGFKVGNGVGSYIYDSSISLDANIQNLEENLQNQAPGGNAAVNKLTVVAKDSASTTAARSSSASNDLLDDARGKPPQDAGDADLTRKRDQEVPKTKQQNRAAAVKDKARSSEPPTRAHANSVWFQTKDNVDGKRQVLINADWLGKSNLKNAPDPLRWGLEFQLYQWNYSLDGKNKRPTCPIGTNKQFWANASLAGATMTAVINDGEDHNNTYIDNDHAFDSCQMGAIGFGIQHAKGVSDLDLPLGGGLNLHQTIFVDMRLNPGDKPWSHISANSKFVSDNCAGLPAESSCMNLFPESAPWPLDGNRDMLLLNSERKWKTPAHFNWDEFEDKRPSAITP</sequence>
<reference evidence="2 3" key="1">
    <citation type="submission" date="2016-01" db="EMBL/GenBank/DDBJ databases">
        <title>Use of Whole Genome Sequencing to ascertain that Brevibacterium massiliense (Roux, Raoult 2009) is a later heterotypic synonym of Brevibacterium ravenspurgense (Mages 2008).</title>
        <authorList>
            <person name="Bernier A.-M."/>
            <person name="Burdz T."/>
            <person name="Huynh C."/>
            <person name="Pachecho A.L."/>
            <person name="Wiebe D."/>
            <person name="Bonner C."/>
            <person name="Bernard K."/>
        </authorList>
    </citation>
    <scope>NUCLEOTIDE SEQUENCE [LARGE SCALE GENOMIC DNA]</scope>
    <source>
        <strain evidence="2 3">CCUG56047</strain>
    </source>
</reference>
<accession>A0A150H5S9</accession>
<evidence type="ECO:0000313" key="2">
    <source>
        <dbReference type="EMBL" id="KXZ57365.1"/>
    </source>
</evidence>
<evidence type="ECO:0000313" key="3">
    <source>
        <dbReference type="Proteomes" id="UP000243589"/>
    </source>
</evidence>
<dbReference type="EMBL" id="LQQC01000012">
    <property type="protein sequence ID" value="KXZ57365.1"/>
    <property type="molecule type" value="Genomic_DNA"/>
</dbReference>
<gene>
    <name evidence="2" type="ORF">Bravens_01885</name>
</gene>
<keyword evidence="3" id="KW-1185">Reference proteome</keyword>
<organism evidence="2 3">
    <name type="scientific">Brevibacterium ravenspurgense</name>
    <dbReference type="NCBI Taxonomy" id="479117"/>
    <lineage>
        <taxon>Bacteria</taxon>
        <taxon>Bacillati</taxon>
        <taxon>Actinomycetota</taxon>
        <taxon>Actinomycetes</taxon>
        <taxon>Micrococcales</taxon>
        <taxon>Brevibacteriaceae</taxon>
        <taxon>Brevibacterium</taxon>
    </lineage>
</organism>
<proteinExistence type="predicted"/>
<protein>
    <submittedName>
        <fullName evidence="2">Uncharacterized protein</fullName>
    </submittedName>
</protein>
<feature type="compositionally biased region" description="Low complexity" evidence="1">
    <location>
        <begin position="136"/>
        <end position="148"/>
    </location>
</feature>
<feature type="compositionally biased region" description="Basic and acidic residues" evidence="1">
    <location>
        <begin position="165"/>
        <end position="176"/>
    </location>
</feature>
<evidence type="ECO:0000256" key="1">
    <source>
        <dbReference type="SAM" id="MobiDB-lite"/>
    </source>
</evidence>
<dbReference type="Proteomes" id="UP000243589">
    <property type="component" value="Unassembled WGS sequence"/>
</dbReference>
<dbReference type="RefSeq" id="WP_157452745.1">
    <property type="nucleotide sequence ID" value="NZ_LQQC01000012.1"/>
</dbReference>
<feature type="region of interest" description="Disordered" evidence="1">
    <location>
        <begin position="136"/>
        <end position="204"/>
    </location>
</feature>
<dbReference type="PATRIC" id="fig|479117.4.peg.1868"/>